<dbReference type="Pfam" id="PF04577">
    <property type="entry name" value="Glyco_transf_61"/>
    <property type="match status" value="1"/>
</dbReference>
<reference evidence="2" key="2">
    <citation type="submission" date="2021-08" db="EMBL/GenBank/DDBJ databases">
        <authorList>
            <person name="Tani A."/>
            <person name="Ola A."/>
            <person name="Ogura Y."/>
            <person name="Katsura K."/>
            <person name="Hayashi T."/>
        </authorList>
    </citation>
    <scope>NUCLEOTIDE SEQUENCE</scope>
    <source>
        <strain evidence="2">NBRC 15686</strain>
    </source>
</reference>
<protein>
    <recommendedName>
        <fullName evidence="1">Glycosyltransferase 61 catalytic domain-containing protein</fullName>
    </recommendedName>
</protein>
<organism evidence="2 3">
    <name type="scientific">Methylorubrum aminovorans</name>
    <dbReference type="NCBI Taxonomy" id="269069"/>
    <lineage>
        <taxon>Bacteria</taxon>
        <taxon>Pseudomonadati</taxon>
        <taxon>Pseudomonadota</taxon>
        <taxon>Alphaproteobacteria</taxon>
        <taxon>Hyphomicrobiales</taxon>
        <taxon>Methylobacteriaceae</taxon>
        <taxon>Methylorubrum</taxon>
    </lineage>
</organism>
<dbReference type="InterPro" id="IPR049625">
    <property type="entry name" value="Glyco_transf_61_cat"/>
</dbReference>
<reference evidence="2" key="1">
    <citation type="journal article" date="2021" name="Front. Microbiol.">
        <title>Comprehensive Comparative Genomics and Phenotyping of Methylobacterium Species.</title>
        <authorList>
            <person name="Alessa O."/>
            <person name="Ogura Y."/>
            <person name="Fujitani Y."/>
            <person name="Takami H."/>
            <person name="Hayashi T."/>
            <person name="Sahin N."/>
            <person name="Tani A."/>
        </authorList>
    </citation>
    <scope>NUCLEOTIDE SEQUENCE</scope>
    <source>
        <strain evidence="2">NBRC 15686</strain>
    </source>
</reference>
<accession>A0ABQ4UFH1</accession>
<name>A0ABQ4UFH1_9HYPH</name>
<evidence type="ECO:0000313" key="3">
    <source>
        <dbReference type="Proteomes" id="UP001055039"/>
    </source>
</evidence>
<sequence length="381" mass="41868">MEPTLAAPPIVELRTAVEAGHGSVTDLSLSRRASIRPPDFLIGQVTPLLLRQYFGQSVELGTSLYRIGPAAVTAAGHILIDGALAWSYQLGVTPEDAANATREIARLWTSLSRRRIEGEVVLLAGAGHLLYGHWLVDFLPKLVLLEEAGYDIRRQRYLLPADTPAFARQWLRLLGIADDQIIVYDRLAELVECRVLVVPTLLRFLGRASPTMGRVRDFLLSRLPGGRNRSGPCFPWPFAARRRQPERRKLLVARSINPGTLGRRHLVEREMFEAKAQARGFSIVRPESMGIGEQVALFRTAGTICGEYGSGLHNTLFVPFGARILSLQEGGQNTGFLQSSLDHALGHESGYVVGTACGLNGRFSIASEDIDMGLDWLEGLL</sequence>
<comment type="caution">
    <text evidence="2">The sequence shown here is derived from an EMBL/GenBank/DDBJ whole genome shotgun (WGS) entry which is preliminary data.</text>
</comment>
<evidence type="ECO:0000259" key="1">
    <source>
        <dbReference type="Pfam" id="PF04577"/>
    </source>
</evidence>
<dbReference type="RefSeq" id="WP_238225620.1">
    <property type="nucleotide sequence ID" value="NZ_BAAADH010000007.1"/>
</dbReference>
<evidence type="ECO:0000313" key="2">
    <source>
        <dbReference type="EMBL" id="GJE66059.1"/>
    </source>
</evidence>
<keyword evidence="3" id="KW-1185">Reference proteome</keyword>
<dbReference type="EMBL" id="BPRC01000011">
    <property type="protein sequence ID" value="GJE66059.1"/>
    <property type="molecule type" value="Genomic_DNA"/>
</dbReference>
<proteinExistence type="predicted"/>
<feature type="domain" description="Glycosyltransferase 61 catalytic" evidence="1">
    <location>
        <begin position="131"/>
        <end position="324"/>
    </location>
</feature>
<dbReference type="Proteomes" id="UP001055039">
    <property type="component" value="Unassembled WGS sequence"/>
</dbReference>
<gene>
    <name evidence="2" type="ORF">LNAOJCKE_3273</name>
</gene>